<organism evidence="3 4">
    <name type="scientific">Candidatus Komeilibacteria bacterium RIFCSPHIGHO2_01_FULL_52_14</name>
    <dbReference type="NCBI Taxonomy" id="1798549"/>
    <lineage>
        <taxon>Bacteria</taxon>
        <taxon>Candidatus Komeiliibacteriota</taxon>
    </lineage>
</organism>
<dbReference type="PANTHER" id="PTHR43318">
    <property type="entry name" value="UDP-N-ACETYLGLUCOSAMINE 4,6-DEHYDRATASE"/>
    <property type="match status" value="1"/>
</dbReference>
<proteinExistence type="inferred from homology"/>
<dbReference type="InterPro" id="IPR051203">
    <property type="entry name" value="Polysaccharide_Synthase-Rel"/>
</dbReference>
<sequence>MSLEYANNKTILVTGGTGSFGRRYVKHLLVNSSAKKIIIFSRDERKQHQMRQQLKDARLRFFLGDVRDLPRLQRALYGVDIVVHAAALKQIDTLEYNPFEAVKTNIIGSQNVIDAGIDLNVEKVLLISTDKAAQPANLYGSTKLCAEKLFINGNSYSRGKTSLSCVRYGNVIGSRGSIVETLLNNREAKKVSITDERMTRFWITYDQAMDLVDFALTAMAGGEIFIPKIPSMKLVDLFEALVPDAEREVVGIRPGEKLHELLVTNEEARHTIELEDYYVILPEDPSIFDEKRYKDILDDGKELHTDFSYASHTNSIWLTPEALVELIMKQLQ</sequence>
<accession>A0A1G2BM83</accession>
<dbReference type="PANTHER" id="PTHR43318:SF2">
    <property type="entry name" value="UDP-N-ACETYLGLUCOSAMINE 4,6-DEHYDRATASE (INVERTING)"/>
    <property type="match status" value="1"/>
</dbReference>
<comment type="similarity">
    <text evidence="1">Belongs to the polysaccharide synthase family.</text>
</comment>
<evidence type="ECO:0000313" key="3">
    <source>
        <dbReference type="EMBL" id="OGY90202.1"/>
    </source>
</evidence>
<feature type="domain" description="Polysaccharide biosynthesis protein CapD-like" evidence="2">
    <location>
        <begin position="11"/>
        <end position="280"/>
    </location>
</feature>
<dbReference type="EMBL" id="MHKK01000015">
    <property type="protein sequence ID" value="OGY90202.1"/>
    <property type="molecule type" value="Genomic_DNA"/>
</dbReference>
<evidence type="ECO:0000313" key="4">
    <source>
        <dbReference type="Proteomes" id="UP000177817"/>
    </source>
</evidence>
<dbReference type="NCBIfam" id="TIGR03589">
    <property type="entry name" value="PseB"/>
    <property type="match status" value="1"/>
</dbReference>
<evidence type="ECO:0000256" key="1">
    <source>
        <dbReference type="ARBA" id="ARBA00007430"/>
    </source>
</evidence>
<reference evidence="3 4" key="1">
    <citation type="journal article" date="2016" name="Nat. Commun.">
        <title>Thousands of microbial genomes shed light on interconnected biogeochemical processes in an aquifer system.</title>
        <authorList>
            <person name="Anantharaman K."/>
            <person name="Brown C.T."/>
            <person name="Hug L.A."/>
            <person name="Sharon I."/>
            <person name="Castelle C.J."/>
            <person name="Probst A.J."/>
            <person name="Thomas B.C."/>
            <person name="Singh A."/>
            <person name="Wilkins M.J."/>
            <person name="Karaoz U."/>
            <person name="Brodie E.L."/>
            <person name="Williams K.H."/>
            <person name="Hubbard S.S."/>
            <person name="Banfield J.F."/>
        </authorList>
    </citation>
    <scope>NUCLEOTIDE SEQUENCE [LARGE SCALE GENOMIC DNA]</scope>
</reference>
<dbReference type="InterPro" id="IPR036291">
    <property type="entry name" value="NAD(P)-bd_dom_sf"/>
</dbReference>
<comment type="caution">
    <text evidence="3">The sequence shown here is derived from an EMBL/GenBank/DDBJ whole genome shotgun (WGS) entry which is preliminary data.</text>
</comment>
<gene>
    <name evidence="3" type="ORF">A2677_04200</name>
</gene>
<dbReference type="CDD" id="cd05237">
    <property type="entry name" value="UDP_invert_4-6DH_SDR_e"/>
    <property type="match status" value="1"/>
</dbReference>
<name>A0A1G2BM83_9BACT</name>
<dbReference type="Gene3D" id="3.40.50.720">
    <property type="entry name" value="NAD(P)-binding Rossmann-like Domain"/>
    <property type="match status" value="1"/>
</dbReference>
<dbReference type="InterPro" id="IPR020025">
    <property type="entry name" value="PseB"/>
</dbReference>
<dbReference type="InterPro" id="IPR003869">
    <property type="entry name" value="Polysac_CapD-like"/>
</dbReference>
<evidence type="ECO:0000259" key="2">
    <source>
        <dbReference type="Pfam" id="PF02719"/>
    </source>
</evidence>
<dbReference type="Pfam" id="PF02719">
    <property type="entry name" value="Polysacc_synt_2"/>
    <property type="match status" value="1"/>
</dbReference>
<protein>
    <submittedName>
        <fullName evidence="3">UDP-N-acetylglucosamine 4,6-dehydratase (Inverting)</fullName>
    </submittedName>
</protein>
<dbReference type="AlphaFoldDB" id="A0A1G2BM83"/>
<dbReference type="SUPFAM" id="SSF51735">
    <property type="entry name" value="NAD(P)-binding Rossmann-fold domains"/>
    <property type="match status" value="1"/>
</dbReference>
<dbReference type="Proteomes" id="UP000177817">
    <property type="component" value="Unassembled WGS sequence"/>
</dbReference>